<reference evidence="2" key="1">
    <citation type="submission" date="2024-02" db="UniProtKB">
        <authorList>
            <consortium name="WormBaseParasite"/>
        </authorList>
    </citation>
    <scope>IDENTIFICATION</scope>
</reference>
<proteinExistence type="predicted"/>
<name>A0AAF3FLW1_9BILA</name>
<dbReference type="AlphaFoldDB" id="A0AAF3FLW1"/>
<evidence type="ECO:0000313" key="1">
    <source>
        <dbReference type="Proteomes" id="UP000887575"/>
    </source>
</evidence>
<dbReference type="Proteomes" id="UP000887575">
    <property type="component" value="Unassembled WGS sequence"/>
</dbReference>
<accession>A0AAF3FLW1</accession>
<organism evidence="1 2">
    <name type="scientific">Mesorhabditis belari</name>
    <dbReference type="NCBI Taxonomy" id="2138241"/>
    <lineage>
        <taxon>Eukaryota</taxon>
        <taxon>Metazoa</taxon>
        <taxon>Ecdysozoa</taxon>
        <taxon>Nematoda</taxon>
        <taxon>Chromadorea</taxon>
        <taxon>Rhabditida</taxon>
        <taxon>Rhabditina</taxon>
        <taxon>Rhabditomorpha</taxon>
        <taxon>Rhabditoidea</taxon>
        <taxon>Rhabditidae</taxon>
        <taxon>Mesorhabditinae</taxon>
        <taxon>Mesorhabditis</taxon>
    </lineage>
</organism>
<dbReference type="WBParaSite" id="MBELARI_LOCUS8136">
    <property type="protein sequence ID" value="MBELARI_LOCUS8136"/>
    <property type="gene ID" value="MBELARI_LOCUS8136"/>
</dbReference>
<sequence>MHVVCADPATRAQLADRLSLADAEHAAIVVAGSANSVHAYFGTPDTFDNVVVAISDIGENNLKYAIRYMLANADKPIKLAIVMDEWNEVLGERLEQVIRTEYRRAENNNLSEIERVRNLRESAWKTERLRELEKWRTIPAFQYATFRNNLILDNELKKFFSDTSSTSAVEDRHIAQKPPLLHWTALPLEEEMQIVLRFTFSLYGPAVSVLRSAAETSQSSFDSTYHWTHGVLLTCEPVRVHLQLLTPQRLEIAGRVAVDELEGEEAKEPLKAVWPYLSVVTRNLRDELRRHPHIQYSMELIPFGTSLFIPPIDCRVFDLTLFMSTLLKFGKVGFKLGETVHEVDVRTLFPGSIPSSLADLCSQTPPSPSVHNNEKLNGASIAPLINEKQFRSYSIAGVSPFANSSPPMVNSLKVAHNRGRRVSFGTIKCEGEAFKLDDGIQKFLAKHRADGS</sequence>
<protein>
    <submittedName>
        <fullName evidence="2">Uncharacterized protein</fullName>
    </submittedName>
</protein>
<evidence type="ECO:0000313" key="2">
    <source>
        <dbReference type="WBParaSite" id="MBELARI_LOCUS8136"/>
    </source>
</evidence>
<keyword evidence="1" id="KW-1185">Reference proteome</keyword>